<dbReference type="GeneID" id="14921986"/>
<keyword evidence="2" id="KW-0472">Membrane</keyword>
<dbReference type="AlphaFoldDB" id="L8H6J7"/>
<evidence type="ECO:0000256" key="2">
    <source>
        <dbReference type="SAM" id="Phobius"/>
    </source>
</evidence>
<feature type="transmembrane region" description="Helical" evidence="2">
    <location>
        <begin position="41"/>
        <end position="59"/>
    </location>
</feature>
<dbReference type="KEGG" id="acan:ACA1_282950"/>
<proteinExistence type="predicted"/>
<organism evidence="3 4">
    <name type="scientific">Acanthamoeba castellanii (strain ATCC 30010 / Neff)</name>
    <dbReference type="NCBI Taxonomy" id="1257118"/>
    <lineage>
        <taxon>Eukaryota</taxon>
        <taxon>Amoebozoa</taxon>
        <taxon>Discosea</taxon>
        <taxon>Longamoebia</taxon>
        <taxon>Centramoebida</taxon>
        <taxon>Acanthamoebidae</taxon>
        <taxon>Acanthamoeba</taxon>
    </lineage>
</organism>
<dbReference type="VEuPathDB" id="AmoebaDB:ACA1_282950"/>
<gene>
    <name evidence="3" type="ORF">ACA1_282950</name>
</gene>
<dbReference type="RefSeq" id="XP_004344852.1">
    <property type="nucleotide sequence ID" value="XM_004344802.1"/>
</dbReference>
<keyword evidence="4" id="KW-1185">Reference proteome</keyword>
<evidence type="ECO:0000313" key="4">
    <source>
        <dbReference type="Proteomes" id="UP000011083"/>
    </source>
</evidence>
<dbReference type="EMBL" id="KB007908">
    <property type="protein sequence ID" value="ELR21109.1"/>
    <property type="molecule type" value="Genomic_DNA"/>
</dbReference>
<evidence type="ECO:0000313" key="3">
    <source>
        <dbReference type="EMBL" id="ELR21109.1"/>
    </source>
</evidence>
<keyword evidence="2" id="KW-0812">Transmembrane</keyword>
<sequence>MAQKGESEWSKLKSELASGRVQLKKGETPMGRVMNMPRGRWVIFGSVILVSMTISTLLMPSREEMRELEEQQRKARLERLGRTQQSAKDTN</sequence>
<dbReference type="Proteomes" id="UP000011083">
    <property type="component" value="Unassembled WGS sequence"/>
</dbReference>
<feature type="compositionally biased region" description="Polar residues" evidence="1">
    <location>
        <begin position="82"/>
        <end position="91"/>
    </location>
</feature>
<accession>L8H6J7</accession>
<feature type="compositionally biased region" description="Basic and acidic residues" evidence="1">
    <location>
        <begin position="68"/>
        <end position="81"/>
    </location>
</feature>
<feature type="region of interest" description="Disordered" evidence="1">
    <location>
        <begin position="68"/>
        <end position="91"/>
    </location>
</feature>
<evidence type="ECO:0000256" key="1">
    <source>
        <dbReference type="SAM" id="MobiDB-lite"/>
    </source>
</evidence>
<reference evidence="3 4" key="1">
    <citation type="journal article" date="2013" name="Genome Biol.">
        <title>Genome of Acanthamoeba castellanii highlights extensive lateral gene transfer and early evolution of tyrosine kinase signaling.</title>
        <authorList>
            <person name="Clarke M."/>
            <person name="Lohan A.J."/>
            <person name="Liu B."/>
            <person name="Lagkouvardos I."/>
            <person name="Roy S."/>
            <person name="Zafar N."/>
            <person name="Bertelli C."/>
            <person name="Schilde C."/>
            <person name="Kianianmomeni A."/>
            <person name="Burglin T.R."/>
            <person name="Frech C."/>
            <person name="Turcotte B."/>
            <person name="Kopec K.O."/>
            <person name="Synnott J.M."/>
            <person name="Choo C."/>
            <person name="Paponov I."/>
            <person name="Finkler A."/>
            <person name="Soon Heng Tan C."/>
            <person name="Hutchins A.P."/>
            <person name="Weinmeier T."/>
            <person name="Rattei T."/>
            <person name="Chu J.S."/>
            <person name="Gimenez G."/>
            <person name="Irimia M."/>
            <person name="Rigden D.J."/>
            <person name="Fitzpatrick D.A."/>
            <person name="Lorenzo-Morales J."/>
            <person name="Bateman A."/>
            <person name="Chiu C.H."/>
            <person name="Tang P."/>
            <person name="Hegemann P."/>
            <person name="Fromm H."/>
            <person name="Raoult D."/>
            <person name="Greub G."/>
            <person name="Miranda-Saavedra D."/>
            <person name="Chen N."/>
            <person name="Nash P."/>
            <person name="Ginger M.L."/>
            <person name="Horn M."/>
            <person name="Schaap P."/>
            <person name="Caler L."/>
            <person name="Loftus B."/>
        </authorList>
    </citation>
    <scope>NUCLEOTIDE SEQUENCE [LARGE SCALE GENOMIC DNA]</scope>
    <source>
        <strain evidence="3 4">Neff</strain>
    </source>
</reference>
<protein>
    <submittedName>
        <fullName evidence="3">Uncharacterized protein</fullName>
    </submittedName>
</protein>
<keyword evidence="2" id="KW-1133">Transmembrane helix</keyword>
<name>L8H6J7_ACACF</name>